<feature type="domain" description="Macro" evidence="1">
    <location>
        <begin position="1"/>
        <end position="171"/>
    </location>
</feature>
<dbReference type="InterPro" id="IPR002589">
    <property type="entry name" value="Macro_dom"/>
</dbReference>
<dbReference type="EMBL" id="AP024747">
    <property type="protein sequence ID" value="BCY24459.1"/>
    <property type="molecule type" value="Genomic_DNA"/>
</dbReference>
<dbReference type="Proteomes" id="UP000825072">
    <property type="component" value="Chromosome 1"/>
</dbReference>
<proteinExistence type="predicted"/>
<evidence type="ECO:0000313" key="3">
    <source>
        <dbReference type="Proteomes" id="UP000825072"/>
    </source>
</evidence>
<dbReference type="AlphaFoldDB" id="A0AAD1NV89"/>
<dbReference type="SMART" id="SM00506">
    <property type="entry name" value="A1pp"/>
    <property type="match status" value="1"/>
</dbReference>
<dbReference type="SUPFAM" id="SSF52949">
    <property type="entry name" value="Macro domain-like"/>
    <property type="match status" value="1"/>
</dbReference>
<dbReference type="RefSeq" id="WP_002528910.1">
    <property type="nucleotide sequence ID" value="NZ_AP024747.1"/>
</dbReference>
<name>A0AAD1NV89_9ACTN</name>
<accession>A0AAD1NV89</accession>
<reference evidence="2" key="1">
    <citation type="submission" date="2021-06" db="EMBL/GenBank/DDBJ databases">
        <title>Genome sequence of Cutibacterium modestum strain KB17-24694.</title>
        <authorList>
            <person name="Dekio I."/>
            <person name="Asahina A."/>
            <person name="Nishida M."/>
        </authorList>
    </citation>
    <scope>NUCLEOTIDE SEQUENCE</scope>
    <source>
        <strain evidence="2">KB17-24694</strain>
    </source>
</reference>
<protein>
    <submittedName>
        <fullName evidence="2">O-acetyl-ADP-ribose deacetylase</fullName>
    </submittedName>
</protein>
<dbReference type="Pfam" id="PF01661">
    <property type="entry name" value="Macro"/>
    <property type="match status" value="1"/>
</dbReference>
<gene>
    <name evidence="2" type="ORF">KB1_04490</name>
</gene>
<sequence>MADITILRTDITTLDVEAVVNAANRQLAGGGGVDGAIHRAAGPELSAACRKLRETTLPDGLPTGQSVATTAGKMPAKWVIHTVGPVWAKTIDKSDQLASCYRSSLRVADEIGARTIAFPTISAGVYGYPMDEATKIAVETCLQADTKVETIYLVAFNTEAEAGYRAALGED</sequence>
<dbReference type="NCBIfam" id="NF001664">
    <property type="entry name" value="PRK00431.1-6"/>
    <property type="match status" value="1"/>
</dbReference>
<evidence type="ECO:0000313" key="2">
    <source>
        <dbReference type="EMBL" id="BCY24459.1"/>
    </source>
</evidence>
<dbReference type="PANTHER" id="PTHR11106:SF27">
    <property type="entry name" value="MACRO DOMAIN-CONTAINING PROTEIN"/>
    <property type="match status" value="1"/>
</dbReference>
<dbReference type="CDD" id="cd02908">
    <property type="entry name" value="Macro_OAADPr_deacetylase"/>
    <property type="match status" value="1"/>
</dbReference>
<dbReference type="PANTHER" id="PTHR11106">
    <property type="entry name" value="GANGLIOSIDE INDUCED DIFFERENTIATION ASSOCIATED PROTEIN 2-RELATED"/>
    <property type="match status" value="1"/>
</dbReference>
<dbReference type="PROSITE" id="PS51154">
    <property type="entry name" value="MACRO"/>
    <property type="match status" value="1"/>
</dbReference>
<dbReference type="GeneID" id="92879805"/>
<evidence type="ECO:0000259" key="1">
    <source>
        <dbReference type="PROSITE" id="PS51154"/>
    </source>
</evidence>
<dbReference type="InterPro" id="IPR043472">
    <property type="entry name" value="Macro_dom-like"/>
</dbReference>
<dbReference type="Gene3D" id="3.40.220.10">
    <property type="entry name" value="Leucine Aminopeptidase, subunit E, domain 1"/>
    <property type="match status" value="1"/>
</dbReference>
<organism evidence="2 3">
    <name type="scientific">Cutibacterium modestum</name>
    <dbReference type="NCBI Taxonomy" id="2559073"/>
    <lineage>
        <taxon>Bacteria</taxon>
        <taxon>Bacillati</taxon>
        <taxon>Actinomycetota</taxon>
        <taxon>Actinomycetes</taxon>
        <taxon>Propionibacteriales</taxon>
        <taxon>Propionibacteriaceae</taxon>
        <taxon>Cutibacterium</taxon>
    </lineage>
</organism>